<dbReference type="InterPro" id="IPR009351">
    <property type="entry name" value="AlkZ-like"/>
</dbReference>
<name>A0A4R4RHY8_9ACTN</name>
<comment type="caution">
    <text evidence="1">The sequence shown here is derived from an EMBL/GenBank/DDBJ whole genome shotgun (WGS) entry which is preliminary data.</text>
</comment>
<keyword evidence="2" id="KW-1185">Reference proteome</keyword>
<dbReference type="Pfam" id="PF06224">
    <property type="entry name" value="AlkZ-like"/>
    <property type="match status" value="1"/>
</dbReference>
<organism evidence="1 2">
    <name type="scientific">Jiangella ureilytica</name>
    <dbReference type="NCBI Taxonomy" id="2530374"/>
    <lineage>
        <taxon>Bacteria</taxon>
        <taxon>Bacillati</taxon>
        <taxon>Actinomycetota</taxon>
        <taxon>Actinomycetes</taxon>
        <taxon>Jiangellales</taxon>
        <taxon>Jiangellaceae</taxon>
        <taxon>Jiangella</taxon>
    </lineage>
</organism>
<accession>A0A4R4RHY8</accession>
<sequence length="420" mass="46435">MSGGPARSPELSLAQARRIALRAQLLDRPPADGAAVTAVTAARVRSVLRSLGAVQLDAVNVLVRSHYLTLYSRLGAYEPALLDDVVYRRRHGFEYWGHAASLLPVELQPALRWRMTRRAEQASWQRFRDRVERERPGYLDALTAEVAARGPLAYTDLTDKAQRDRAAIDHQYADSTLLWYRWSDGKSALEGLFDAGELAAAGRRGFERLYDLPERVLPAPVLAEATPSLEDGQRELVRRAMAALGVATARDVADYFRMPGVETRARLRELVAAGELEPVRVEGWAEPAWLAPVSVPRSAGGRALLSPFDSLLWERGRVERLFGFRHSFELYVKPEKREFGYFVLPFLLGDALVARVDVKADRARGALLVPGAFAEDGAELAAVVPALAGELRRLADWLELDAIDVGSRGMLAAPLRRALA</sequence>
<dbReference type="EMBL" id="SMKL01000048">
    <property type="protein sequence ID" value="TDC48944.1"/>
    <property type="molecule type" value="Genomic_DNA"/>
</dbReference>
<dbReference type="AlphaFoldDB" id="A0A4R4RHY8"/>
<proteinExistence type="predicted"/>
<dbReference type="PANTHER" id="PTHR30528:SF0">
    <property type="entry name" value="CYTOPLASMIC PROTEIN"/>
    <property type="match status" value="1"/>
</dbReference>
<dbReference type="RefSeq" id="WP_131985552.1">
    <property type="nucleotide sequence ID" value="NZ_SMKL01000048.1"/>
</dbReference>
<evidence type="ECO:0000313" key="2">
    <source>
        <dbReference type="Proteomes" id="UP000295621"/>
    </source>
</evidence>
<reference evidence="1 2" key="1">
    <citation type="submission" date="2019-02" db="EMBL/GenBank/DDBJ databases">
        <title>Draft genome sequences of novel Actinobacteria.</title>
        <authorList>
            <person name="Sahin N."/>
            <person name="Ay H."/>
            <person name="Saygin H."/>
        </authorList>
    </citation>
    <scope>NUCLEOTIDE SEQUENCE [LARGE SCALE GENOMIC DNA]</scope>
    <source>
        <strain evidence="1 2">KC603</strain>
    </source>
</reference>
<dbReference type="PANTHER" id="PTHR30528">
    <property type="entry name" value="CYTOPLASMIC PROTEIN"/>
    <property type="match status" value="1"/>
</dbReference>
<gene>
    <name evidence="1" type="ORF">E1212_19645</name>
</gene>
<evidence type="ECO:0000313" key="1">
    <source>
        <dbReference type="EMBL" id="TDC48944.1"/>
    </source>
</evidence>
<protein>
    <submittedName>
        <fullName evidence="1">Winged helix-turn-helix domain-containing protein</fullName>
    </submittedName>
</protein>
<dbReference type="Proteomes" id="UP000295621">
    <property type="component" value="Unassembled WGS sequence"/>
</dbReference>
<dbReference type="OrthoDB" id="9787207at2"/>